<dbReference type="EMBL" id="CAJNNW010037609">
    <property type="protein sequence ID" value="CAE8743210.1"/>
    <property type="molecule type" value="Genomic_DNA"/>
</dbReference>
<evidence type="ECO:0000256" key="1">
    <source>
        <dbReference type="SAM" id="MobiDB-lite"/>
    </source>
</evidence>
<dbReference type="AlphaFoldDB" id="A0A813M137"/>
<evidence type="ECO:0000313" key="3">
    <source>
        <dbReference type="Proteomes" id="UP000626109"/>
    </source>
</evidence>
<organism evidence="2 3">
    <name type="scientific">Polarella glacialis</name>
    <name type="common">Dinoflagellate</name>
    <dbReference type="NCBI Taxonomy" id="89957"/>
    <lineage>
        <taxon>Eukaryota</taxon>
        <taxon>Sar</taxon>
        <taxon>Alveolata</taxon>
        <taxon>Dinophyceae</taxon>
        <taxon>Suessiales</taxon>
        <taxon>Suessiaceae</taxon>
        <taxon>Polarella</taxon>
    </lineage>
</organism>
<name>A0A813M137_POLGL</name>
<gene>
    <name evidence="2" type="ORF">PGLA2088_LOCUS51292</name>
</gene>
<sequence length="156" mass="17283">MTSAHVAGAHGAKDSGLRRSFAKSLPTYSTRTRTAPSEQLPKRAQFAKNNFAITLAQHGSRKCTRSTGKQRNQACGIHQETDATLWMQKKNKHIRDMRCANSTGSRVDIQSRISGAVPGATRQSHIYYSIYYSRASSPSFHAMASHSRVAICTYQH</sequence>
<feature type="compositionally biased region" description="Polar residues" evidence="1">
    <location>
        <begin position="26"/>
        <end position="37"/>
    </location>
</feature>
<evidence type="ECO:0000313" key="2">
    <source>
        <dbReference type="EMBL" id="CAE8743210.1"/>
    </source>
</evidence>
<dbReference type="Proteomes" id="UP000626109">
    <property type="component" value="Unassembled WGS sequence"/>
</dbReference>
<proteinExistence type="predicted"/>
<comment type="caution">
    <text evidence="2">The sequence shown here is derived from an EMBL/GenBank/DDBJ whole genome shotgun (WGS) entry which is preliminary data.</text>
</comment>
<feature type="region of interest" description="Disordered" evidence="1">
    <location>
        <begin position="1"/>
        <end position="38"/>
    </location>
</feature>
<reference evidence="2" key="1">
    <citation type="submission" date="2021-02" db="EMBL/GenBank/DDBJ databases">
        <authorList>
            <person name="Dougan E. K."/>
            <person name="Rhodes N."/>
            <person name="Thang M."/>
            <person name="Chan C."/>
        </authorList>
    </citation>
    <scope>NUCLEOTIDE SEQUENCE</scope>
</reference>
<protein>
    <submittedName>
        <fullName evidence="2">Uncharacterized protein</fullName>
    </submittedName>
</protein>
<accession>A0A813M137</accession>